<dbReference type="GO" id="GO:0019239">
    <property type="term" value="F:deaminase activity"/>
    <property type="evidence" value="ECO:0007669"/>
    <property type="project" value="TreeGrafter"/>
</dbReference>
<dbReference type="Proteomes" id="UP000887575">
    <property type="component" value="Unassembled WGS sequence"/>
</dbReference>
<dbReference type="SUPFAM" id="SSF55298">
    <property type="entry name" value="YjgF-like"/>
    <property type="match status" value="1"/>
</dbReference>
<organism evidence="1 2">
    <name type="scientific">Mesorhabditis belari</name>
    <dbReference type="NCBI Taxonomy" id="2138241"/>
    <lineage>
        <taxon>Eukaryota</taxon>
        <taxon>Metazoa</taxon>
        <taxon>Ecdysozoa</taxon>
        <taxon>Nematoda</taxon>
        <taxon>Chromadorea</taxon>
        <taxon>Rhabditida</taxon>
        <taxon>Rhabditina</taxon>
        <taxon>Rhabditomorpha</taxon>
        <taxon>Rhabditoidea</taxon>
        <taxon>Rhabditidae</taxon>
        <taxon>Mesorhabditinae</taxon>
        <taxon>Mesorhabditis</taxon>
    </lineage>
</organism>
<dbReference type="GO" id="GO:0005829">
    <property type="term" value="C:cytosol"/>
    <property type="evidence" value="ECO:0007669"/>
    <property type="project" value="TreeGrafter"/>
</dbReference>
<dbReference type="Gene3D" id="3.30.1330.40">
    <property type="entry name" value="RutC-like"/>
    <property type="match status" value="2"/>
</dbReference>
<protein>
    <submittedName>
        <fullName evidence="2">Uncharacterized protein</fullName>
    </submittedName>
</protein>
<dbReference type="PANTHER" id="PTHR11803:SF39">
    <property type="entry name" value="2-IMINOBUTANOATE_2-IMINOPROPANOATE DEAMINASE"/>
    <property type="match status" value="1"/>
</dbReference>
<dbReference type="PANTHER" id="PTHR11803">
    <property type="entry name" value="2-IMINOBUTANOATE/2-IMINOPROPANOATE DEAMINASE RIDA"/>
    <property type="match status" value="1"/>
</dbReference>
<dbReference type="InterPro" id="IPR006175">
    <property type="entry name" value="YjgF/YER057c/UK114"/>
</dbReference>
<dbReference type="GO" id="GO:0005739">
    <property type="term" value="C:mitochondrion"/>
    <property type="evidence" value="ECO:0007669"/>
    <property type="project" value="TreeGrafter"/>
</dbReference>
<sequence length="169" mass="18759">MRKIRLPLVPNFNAFLNTLSSHPKSHRLPRFFSTRRHKAFSINYQLSITRQIINSSKAPPVIGPYSQAVRVNDSLYLFGSLGLHPEKGTAGIDYNNVVKTTVFLADIYDYNARAGYQVAVLPKNALVEIEAIATIGKIVDKAKGRACPNVKVGSINSKIIYAPKILYSK</sequence>
<dbReference type="AlphaFoldDB" id="A0AAF3EHY7"/>
<reference evidence="2" key="1">
    <citation type="submission" date="2024-02" db="UniProtKB">
        <authorList>
            <consortium name="WormBaseParasite"/>
        </authorList>
    </citation>
    <scope>IDENTIFICATION</scope>
</reference>
<dbReference type="CDD" id="cd00448">
    <property type="entry name" value="YjgF_YER057c_UK114_family"/>
    <property type="match status" value="1"/>
</dbReference>
<dbReference type="InterPro" id="IPR035959">
    <property type="entry name" value="RutC-like_sf"/>
</dbReference>
<proteinExistence type="predicted"/>
<name>A0AAF3EHY7_9BILA</name>
<evidence type="ECO:0000313" key="2">
    <source>
        <dbReference type="WBParaSite" id="MBELARI_LOCUS13576"/>
    </source>
</evidence>
<keyword evidence="1" id="KW-1185">Reference proteome</keyword>
<dbReference type="WBParaSite" id="MBELARI_LOCUS13576">
    <property type="protein sequence ID" value="MBELARI_LOCUS13576"/>
    <property type="gene ID" value="MBELARI_LOCUS13576"/>
</dbReference>
<evidence type="ECO:0000313" key="1">
    <source>
        <dbReference type="Proteomes" id="UP000887575"/>
    </source>
</evidence>
<accession>A0AAF3EHY7</accession>